<proteinExistence type="predicted"/>
<evidence type="ECO:0000313" key="2">
    <source>
        <dbReference type="Proteomes" id="UP001154114"/>
    </source>
</evidence>
<sequence length="249" mass="28610">MKSGILYGIIACSKTRVRCVFCGVCIPKATRCIEQHSHGARHKENIDLMDENGIWFENGTLLCKPCNRIIPNEESVIRHIDSEDHANWMAAMEDLVDGEFINLDPFLTCEKDEVFCDVCQSDVFCSLQSIEAHVNHLGHRAKITERLRPLNGIFRVENDDEVWCKVCDIYIDSSVASVLSHIDDDEQHMEWFAEIEDLIEGQEVSLESYLANEHEKFAYCRKCHTEILCNARSVENHVHSIMHLDRFGL</sequence>
<name>A0A9N8Q262_CHRIL</name>
<evidence type="ECO:0000313" key="1">
    <source>
        <dbReference type="EMBL" id="CAD0203556.1"/>
    </source>
</evidence>
<accession>A0A9N8Q262</accession>
<dbReference type="OrthoDB" id="7229642at2759"/>
<reference evidence="1" key="1">
    <citation type="submission" date="2021-12" db="EMBL/GenBank/DDBJ databases">
        <authorList>
            <person name="King R."/>
        </authorList>
    </citation>
    <scope>NUCLEOTIDE SEQUENCE</scope>
</reference>
<dbReference type="Proteomes" id="UP001154114">
    <property type="component" value="Chromosome 19"/>
</dbReference>
<dbReference type="EMBL" id="LR824022">
    <property type="protein sequence ID" value="CAD0203556.1"/>
    <property type="molecule type" value="Genomic_DNA"/>
</dbReference>
<keyword evidence="2" id="KW-1185">Reference proteome</keyword>
<gene>
    <name evidence="1" type="ORF">CINC_LOCUS5206</name>
</gene>
<organism evidence="1 2">
    <name type="scientific">Chrysodeixis includens</name>
    <name type="common">Soybean looper</name>
    <name type="synonym">Pseudoplusia includens</name>
    <dbReference type="NCBI Taxonomy" id="689277"/>
    <lineage>
        <taxon>Eukaryota</taxon>
        <taxon>Metazoa</taxon>
        <taxon>Ecdysozoa</taxon>
        <taxon>Arthropoda</taxon>
        <taxon>Hexapoda</taxon>
        <taxon>Insecta</taxon>
        <taxon>Pterygota</taxon>
        <taxon>Neoptera</taxon>
        <taxon>Endopterygota</taxon>
        <taxon>Lepidoptera</taxon>
        <taxon>Glossata</taxon>
        <taxon>Ditrysia</taxon>
        <taxon>Noctuoidea</taxon>
        <taxon>Noctuidae</taxon>
        <taxon>Plusiinae</taxon>
        <taxon>Chrysodeixis</taxon>
    </lineage>
</organism>
<protein>
    <submittedName>
        <fullName evidence="1">Uncharacterized protein</fullName>
    </submittedName>
</protein>
<dbReference type="AlphaFoldDB" id="A0A9N8Q262"/>